<dbReference type="KEGG" id="cchl:FPL14_12790"/>
<dbReference type="SUPFAM" id="SSF58104">
    <property type="entry name" value="Methyl-accepting chemotaxis protein (MCP) signaling domain"/>
    <property type="match status" value="1"/>
</dbReference>
<organism evidence="10 11">
    <name type="scientific">Cohnella cholangitidis</name>
    <dbReference type="NCBI Taxonomy" id="2598458"/>
    <lineage>
        <taxon>Bacteria</taxon>
        <taxon>Bacillati</taxon>
        <taxon>Bacillota</taxon>
        <taxon>Bacilli</taxon>
        <taxon>Bacillales</taxon>
        <taxon>Paenibacillaceae</taxon>
        <taxon>Cohnella</taxon>
    </lineage>
</organism>
<dbReference type="PANTHER" id="PTHR32089">
    <property type="entry name" value="METHYL-ACCEPTING CHEMOTAXIS PROTEIN MCPB"/>
    <property type="match status" value="1"/>
</dbReference>
<evidence type="ECO:0000256" key="5">
    <source>
        <dbReference type="ARBA" id="ARBA00029447"/>
    </source>
</evidence>
<feature type="transmembrane region" description="Helical" evidence="7">
    <location>
        <begin position="196"/>
        <end position="215"/>
    </location>
</feature>
<reference evidence="10 11" key="1">
    <citation type="submission" date="2019-07" db="EMBL/GenBank/DDBJ databases">
        <authorList>
            <person name="Kim J.K."/>
            <person name="Cheong H.-M."/>
            <person name="Choi Y."/>
            <person name="Hwang K.J."/>
            <person name="Lee S."/>
            <person name="Choi C."/>
        </authorList>
    </citation>
    <scope>NUCLEOTIDE SEQUENCE [LARGE SCALE GENOMIC DNA]</scope>
    <source>
        <strain evidence="10 11">KS 22</strain>
    </source>
</reference>
<accession>A0A7G5BYD5</accession>
<name>A0A7G5BYD5_9BACL</name>
<dbReference type="RefSeq" id="WP_182303357.1">
    <property type="nucleotide sequence ID" value="NZ_CP041969.1"/>
</dbReference>
<evidence type="ECO:0000256" key="3">
    <source>
        <dbReference type="ARBA" id="ARBA00023136"/>
    </source>
</evidence>
<dbReference type="InterPro" id="IPR024478">
    <property type="entry name" value="HlyB_4HB_MCP"/>
</dbReference>
<keyword evidence="3 7" id="KW-0472">Membrane</keyword>
<evidence type="ECO:0000256" key="2">
    <source>
        <dbReference type="ARBA" id="ARBA00022475"/>
    </source>
</evidence>
<gene>
    <name evidence="10" type="ORF">FPL14_12790</name>
</gene>
<sequence length="532" mass="57551">MRWFSNLRTAVKLATAFTVTTILLVFIGYSGLTNLGKMDKQVVDMYETNLVPVNDLSYIQTLYQTINVDLRDMNIFARTEAENNEYKEKILASAKEIETRINKFSQLATLSQTEKDDLKLLAPVWKQYNELLDKAIELNSENISSEEFTKHLLTDGLKETNDKLGEIVTRLVLFNLDVADEARAESDKIYKSSRSVTFGIMIAAVLISIGFGYVISRMVASPLNRMVKLVGQVAKGDLSETSDIHTKDEIGILATSVNDMVLNLRGTVGGILVSAESVSAASQQISASTEEIASGSMSQANAAQTMNELFRELSMAINSVARSAEQASDLSNQTMSIAQEGGKVVQTSINGMTRVNEQMSKLEEDSNKIGEIIEVIDDIAEQTNLLALNAAIEAARAGDQGRGFAVVADEVRKLAERSGEATKQITKIIKGMQDNTAQSVKAVEDGVVASQKTGEAFEHIMAMVNETAHKVTEIAAASEQQAAQSSEVLGSIESISAATEEAAASSEETASTAQSLAQLAEELNSSVSIFKI</sequence>
<evidence type="ECO:0000256" key="4">
    <source>
        <dbReference type="ARBA" id="ARBA00023224"/>
    </source>
</evidence>
<dbReference type="PROSITE" id="PS50111">
    <property type="entry name" value="CHEMOTAXIS_TRANSDUC_2"/>
    <property type="match status" value="1"/>
</dbReference>
<dbReference type="InterPro" id="IPR003660">
    <property type="entry name" value="HAMP_dom"/>
</dbReference>
<keyword evidence="2" id="KW-1003">Cell membrane</keyword>
<keyword evidence="7" id="KW-1133">Transmembrane helix</keyword>
<evidence type="ECO:0000256" key="6">
    <source>
        <dbReference type="PROSITE-ProRule" id="PRU00284"/>
    </source>
</evidence>
<keyword evidence="7" id="KW-0812">Transmembrane</keyword>
<dbReference type="GO" id="GO:0007165">
    <property type="term" value="P:signal transduction"/>
    <property type="evidence" value="ECO:0007669"/>
    <property type="project" value="UniProtKB-KW"/>
</dbReference>
<evidence type="ECO:0000256" key="1">
    <source>
        <dbReference type="ARBA" id="ARBA00004236"/>
    </source>
</evidence>
<dbReference type="SMART" id="SM00283">
    <property type="entry name" value="MA"/>
    <property type="match status" value="1"/>
</dbReference>
<evidence type="ECO:0000313" key="11">
    <source>
        <dbReference type="Proteomes" id="UP000515679"/>
    </source>
</evidence>
<protein>
    <submittedName>
        <fullName evidence="10">Methyl-accepting chemotaxis protein</fullName>
    </submittedName>
</protein>
<evidence type="ECO:0000259" key="9">
    <source>
        <dbReference type="PROSITE" id="PS50885"/>
    </source>
</evidence>
<dbReference type="Pfam" id="PF12729">
    <property type="entry name" value="4HB_MCP_1"/>
    <property type="match status" value="1"/>
</dbReference>
<dbReference type="GO" id="GO:0005886">
    <property type="term" value="C:plasma membrane"/>
    <property type="evidence" value="ECO:0007669"/>
    <property type="project" value="UniProtKB-SubCell"/>
</dbReference>
<feature type="domain" description="Methyl-accepting transducer" evidence="8">
    <location>
        <begin position="274"/>
        <end position="517"/>
    </location>
</feature>
<keyword evidence="11" id="KW-1185">Reference proteome</keyword>
<evidence type="ECO:0000259" key="8">
    <source>
        <dbReference type="PROSITE" id="PS50111"/>
    </source>
</evidence>
<dbReference type="SMART" id="SM00304">
    <property type="entry name" value="HAMP"/>
    <property type="match status" value="1"/>
</dbReference>
<dbReference type="EMBL" id="CP041969">
    <property type="protein sequence ID" value="QMV41969.1"/>
    <property type="molecule type" value="Genomic_DNA"/>
</dbReference>
<dbReference type="CDD" id="cd11386">
    <property type="entry name" value="MCP_signal"/>
    <property type="match status" value="1"/>
</dbReference>
<dbReference type="Pfam" id="PF00015">
    <property type="entry name" value="MCPsignal"/>
    <property type="match status" value="1"/>
</dbReference>
<keyword evidence="4 6" id="KW-0807">Transducer</keyword>
<dbReference type="FunFam" id="1.10.287.950:FF:000001">
    <property type="entry name" value="Methyl-accepting chemotaxis sensory transducer"/>
    <property type="match status" value="1"/>
</dbReference>
<comment type="similarity">
    <text evidence="5">Belongs to the methyl-accepting chemotaxis (MCP) protein family.</text>
</comment>
<dbReference type="PROSITE" id="PS50885">
    <property type="entry name" value="HAMP"/>
    <property type="match status" value="1"/>
</dbReference>
<dbReference type="GO" id="GO:0006935">
    <property type="term" value="P:chemotaxis"/>
    <property type="evidence" value="ECO:0007669"/>
    <property type="project" value="UniProtKB-ARBA"/>
</dbReference>
<dbReference type="Proteomes" id="UP000515679">
    <property type="component" value="Chromosome"/>
</dbReference>
<feature type="transmembrane region" description="Helical" evidence="7">
    <location>
        <begin position="13"/>
        <end position="32"/>
    </location>
</feature>
<dbReference type="CDD" id="cd06225">
    <property type="entry name" value="HAMP"/>
    <property type="match status" value="1"/>
</dbReference>
<evidence type="ECO:0000313" key="10">
    <source>
        <dbReference type="EMBL" id="QMV41969.1"/>
    </source>
</evidence>
<dbReference type="Pfam" id="PF00672">
    <property type="entry name" value="HAMP"/>
    <property type="match status" value="1"/>
</dbReference>
<evidence type="ECO:0000256" key="7">
    <source>
        <dbReference type="SAM" id="Phobius"/>
    </source>
</evidence>
<feature type="domain" description="HAMP" evidence="9">
    <location>
        <begin position="217"/>
        <end position="269"/>
    </location>
</feature>
<dbReference type="InterPro" id="IPR004089">
    <property type="entry name" value="MCPsignal_dom"/>
</dbReference>
<dbReference type="Gene3D" id="1.10.287.950">
    <property type="entry name" value="Methyl-accepting chemotaxis protein"/>
    <property type="match status" value="1"/>
</dbReference>
<comment type="subcellular location">
    <subcellularLocation>
        <location evidence="1">Cell membrane</location>
    </subcellularLocation>
</comment>
<dbReference type="AlphaFoldDB" id="A0A7G5BYD5"/>
<proteinExistence type="inferred from homology"/>
<dbReference type="PANTHER" id="PTHR32089:SF112">
    <property type="entry name" value="LYSOZYME-LIKE PROTEIN-RELATED"/>
    <property type="match status" value="1"/>
</dbReference>